<feature type="region of interest" description="Disordered" evidence="1">
    <location>
        <begin position="39"/>
        <end position="60"/>
    </location>
</feature>
<dbReference type="AlphaFoldDB" id="A0A7W6FXK6"/>
<comment type="caution">
    <text evidence="2">The sequence shown here is derived from an EMBL/GenBank/DDBJ whole genome shotgun (WGS) entry which is preliminary data.</text>
</comment>
<organism evidence="2 3">
    <name type="scientific">Novosphingobium fluoreni</name>
    <dbReference type="NCBI Taxonomy" id="1391222"/>
    <lineage>
        <taxon>Bacteria</taxon>
        <taxon>Pseudomonadati</taxon>
        <taxon>Pseudomonadota</taxon>
        <taxon>Alphaproteobacteria</taxon>
        <taxon>Sphingomonadales</taxon>
        <taxon>Sphingomonadaceae</taxon>
        <taxon>Novosphingobium</taxon>
    </lineage>
</organism>
<accession>A0A7W6FXK6</accession>
<evidence type="ECO:0000313" key="2">
    <source>
        <dbReference type="EMBL" id="MBB3939301.1"/>
    </source>
</evidence>
<name>A0A7W6FXK6_9SPHN</name>
<keyword evidence="3" id="KW-1185">Reference proteome</keyword>
<evidence type="ECO:0000313" key="3">
    <source>
        <dbReference type="Proteomes" id="UP000561459"/>
    </source>
</evidence>
<evidence type="ECO:0000256" key="1">
    <source>
        <dbReference type="SAM" id="MobiDB-lite"/>
    </source>
</evidence>
<gene>
    <name evidence="2" type="ORF">GGR39_000941</name>
</gene>
<proteinExistence type="predicted"/>
<sequence length="60" mass="6364">MLIKLAALGALGYAGYRYFQKNEAGGYREPRRIQVAGGPLSDQATVQPSATVPPAGFQPN</sequence>
<dbReference type="Proteomes" id="UP000561459">
    <property type="component" value="Unassembled WGS sequence"/>
</dbReference>
<dbReference type="RefSeq" id="WP_183616100.1">
    <property type="nucleotide sequence ID" value="NZ_JACIDY010000002.1"/>
</dbReference>
<reference evidence="2 3" key="1">
    <citation type="submission" date="2020-08" db="EMBL/GenBank/DDBJ databases">
        <title>Genomic Encyclopedia of Type Strains, Phase IV (KMG-IV): sequencing the most valuable type-strain genomes for metagenomic binning, comparative biology and taxonomic classification.</title>
        <authorList>
            <person name="Goeker M."/>
        </authorList>
    </citation>
    <scope>NUCLEOTIDE SEQUENCE [LARGE SCALE GENOMIC DNA]</scope>
    <source>
        <strain evidence="2 3">DSM 27568</strain>
    </source>
</reference>
<dbReference type="EMBL" id="JACIDY010000002">
    <property type="protein sequence ID" value="MBB3939301.1"/>
    <property type="molecule type" value="Genomic_DNA"/>
</dbReference>
<protein>
    <submittedName>
        <fullName evidence="2">Uncharacterized membrane protein YebE (DUF533 family)</fullName>
    </submittedName>
</protein>